<comment type="subcellular location">
    <subcellularLocation>
        <location evidence="2">Nucleus</location>
    </subcellularLocation>
</comment>
<dbReference type="EMBL" id="CAKOGL010000007">
    <property type="protein sequence ID" value="CAH2088572.1"/>
    <property type="molecule type" value="Genomic_DNA"/>
</dbReference>
<dbReference type="GO" id="GO:0005634">
    <property type="term" value="C:nucleus"/>
    <property type="evidence" value="ECO:0007669"/>
    <property type="project" value="UniProtKB-SubCell"/>
</dbReference>
<gene>
    <name evidence="9" type="ORF">EEDITHA_LOCUS4720</name>
</gene>
<evidence type="ECO:0000256" key="5">
    <source>
        <dbReference type="ARBA" id="ARBA00022723"/>
    </source>
</evidence>
<sequence length="414" mass="48245">MSSKKIIYFLIESSYPDDSDDDDLSSASSLNQSIISLSSDIFIENIYDNETDELFEPLMKYLMTGCRKERVENYLNVVKAWTDAEFKENFRLPRTTAYHLINELETSTFIPKNTFGMKPITAEISFLIFLWFIANTEPLRTISNLFDISISSTYRVIRRVITWILTKLDDVIKWPQTNRAVINTCEGFFAKKNLSNILGAIDCTHIRIVKPSEDAVDYCNRKKYFSINLQAVVDSNMKFTNIYCGEPGSLHDARVFRRSPLYEESHNNKENVFPNNTFLIGDSAYPSLSWLVPPFRDNGHLTPQQREFNYLHSSTRMSVEKAFGLLKSRFRRIKFFTEYRDLSFVSEVVTAACILHNYCIDVHDNFDNYEDNNIHVGINLEEHGYEEQYQNNNNNDRDCRMTLFRELFPDAQVA</sequence>
<organism evidence="9 10">
    <name type="scientific">Euphydryas editha</name>
    <name type="common">Edith's checkerspot</name>
    <dbReference type="NCBI Taxonomy" id="104508"/>
    <lineage>
        <taxon>Eukaryota</taxon>
        <taxon>Metazoa</taxon>
        <taxon>Ecdysozoa</taxon>
        <taxon>Arthropoda</taxon>
        <taxon>Hexapoda</taxon>
        <taxon>Insecta</taxon>
        <taxon>Pterygota</taxon>
        <taxon>Neoptera</taxon>
        <taxon>Endopterygota</taxon>
        <taxon>Lepidoptera</taxon>
        <taxon>Glossata</taxon>
        <taxon>Ditrysia</taxon>
        <taxon>Papilionoidea</taxon>
        <taxon>Nymphalidae</taxon>
        <taxon>Nymphalinae</taxon>
        <taxon>Euphydryas</taxon>
    </lineage>
</organism>
<dbReference type="AlphaFoldDB" id="A0AAU9TQZ0"/>
<name>A0AAU9TQZ0_EUPED</name>
<dbReference type="GO" id="GO:0004518">
    <property type="term" value="F:nuclease activity"/>
    <property type="evidence" value="ECO:0007669"/>
    <property type="project" value="UniProtKB-KW"/>
</dbReference>
<dbReference type="PANTHER" id="PTHR22930">
    <property type="match status" value="1"/>
</dbReference>
<protein>
    <recommendedName>
        <fullName evidence="8">DDE Tnp4 domain-containing protein</fullName>
    </recommendedName>
</protein>
<dbReference type="GO" id="GO:0046872">
    <property type="term" value="F:metal ion binding"/>
    <property type="evidence" value="ECO:0007669"/>
    <property type="project" value="UniProtKB-KW"/>
</dbReference>
<dbReference type="Proteomes" id="UP001153954">
    <property type="component" value="Unassembled WGS sequence"/>
</dbReference>
<keyword evidence="6" id="KW-0378">Hydrolase</keyword>
<keyword evidence="4" id="KW-0540">Nuclease</keyword>
<evidence type="ECO:0000313" key="10">
    <source>
        <dbReference type="Proteomes" id="UP001153954"/>
    </source>
</evidence>
<evidence type="ECO:0000256" key="3">
    <source>
        <dbReference type="ARBA" id="ARBA00006958"/>
    </source>
</evidence>
<keyword evidence="10" id="KW-1185">Reference proteome</keyword>
<comment type="similarity">
    <text evidence="3">Belongs to the HARBI1 family.</text>
</comment>
<evidence type="ECO:0000256" key="4">
    <source>
        <dbReference type="ARBA" id="ARBA00022722"/>
    </source>
</evidence>
<comment type="caution">
    <text evidence="9">The sequence shown here is derived from an EMBL/GenBank/DDBJ whole genome shotgun (WGS) entry which is preliminary data.</text>
</comment>
<reference evidence="9" key="1">
    <citation type="submission" date="2022-03" db="EMBL/GenBank/DDBJ databases">
        <authorList>
            <person name="Tunstrom K."/>
        </authorList>
    </citation>
    <scope>NUCLEOTIDE SEQUENCE</scope>
</reference>
<dbReference type="InterPro" id="IPR027806">
    <property type="entry name" value="HARBI1_dom"/>
</dbReference>
<keyword evidence="7" id="KW-0539">Nucleus</keyword>
<dbReference type="InterPro" id="IPR045249">
    <property type="entry name" value="HARBI1-like"/>
</dbReference>
<evidence type="ECO:0000259" key="8">
    <source>
        <dbReference type="Pfam" id="PF13359"/>
    </source>
</evidence>
<evidence type="ECO:0000256" key="6">
    <source>
        <dbReference type="ARBA" id="ARBA00022801"/>
    </source>
</evidence>
<dbReference type="GO" id="GO:0016787">
    <property type="term" value="F:hydrolase activity"/>
    <property type="evidence" value="ECO:0007669"/>
    <property type="project" value="UniProtKB-KW"/>
</dbReference>
<keyword evidence="5" id="KW-0479">Metal-binding</keyword>
<accession>A0AAU9TQZ0</accession>
<evidence type="ECO:0000313" key="9">
    <source>
        <dbReference type="EMBL" id="CAH2088572.1"/>
    </source>
</evidence>
<dbReference type="Pfam" id="PF13359">
    <property type="entry name" value="DDE_Tnp_4"/>
    <property type="match status" value="1"/>
</dbReference>
<dbReference type="PANTHER" id="PTHR22930:SF85">
    <property type="entry name" value="GH03217P-RELATED"/>
    <property type="match status" value="1"/>
</dbReference>
<evidence type="ECO:0000256" key="7">
    <source>
        <dbReference type="ARBA" id="ARBA00023242"/>
    </source>
</evidence>
<evidence type="ECO:0000256" key="1">
    <source>
        <dbReference type="ARBA" id="ARBA00001968"/>
    </source>
</evidence>
<feature type="domain" description="DDE Tnp4" evidence="8">
    <location>
        <begin position="201"/>
        <end position="357"/>
    </location>
</feature>
<proteinExistence type="inferred from homology"/>
<comment type="cofactor">
    <cofactor evidence="1">
        <name>a divalent metal cation</name>
        <dbReference type="ChEBI" id="CHEBI:60240"/>
    </cofactor>
</comment>
<evidence type="ECO:0000256" key="2">
    <source>
        <dbReference type="ARBA" id="ARBA00004123"/>
    </source>
</evidence>